<evidence type="ECO:0000313" key="3">
    <source>
        <dbReference type="EMBL" id="MBM7557396.1"/>
    </source>
</evidence>
<dbReference type="AlphaFoldDB" id="A0A938XW81"/>
<proteinExistence type="inferred from homology"/>
<protein>
    <submittedName>
        <fullName evidence="3">Serpin B</fullName>
    </submittedName>
</protein>
<dbReference type="InterPro" id="IPR023796">
    <property type="entry name" value="Serpin_dom"/>
</dbReference>
<dbReference type="InterPro" id="IPR023795">
    <property type="entry name" value="Serpin_CS"/>
</dbReference>
<dbReference type="Pfam" id="PF00079">
    <property type="entry name" value="Serpin"/>
    <property type="match status" value="1"/>
</dbReference>
<dbReference type="PROSITE" id="PS51257">
    <property type="entry name" value="PROKAR_LIPOPROTEIN"/>
    <property type="match status" value="1"/>
</dbReference>
<dbReference type="Proteomes" id="UP000774000">
    <property type="component" value="Unassembled WGS sequence"/>
</dbReference>
<evidence type="ECO:0000313" key="4">
    <source>
        <dbReference type="Proteomes" id="UP000774000"/>
    </source>
</evidence>
<feature type="domain" description="Serpin" evidence="2">
    <location>
        <begin position="52"/>
        <end position="405"/>
    </location>
</feature>
<dbReference type="EMBL" id="JAFBDQ010000012">
    <property type="protein sequence ID" value="MBM7557396.1"/>
    <property type="molecule type" value="Genomic_DNA"/>
</dbReference>
<comment type="similarity">
    <text evidence="1">Belongs to the serpin family.</text>
</comment>
<accession>A0A938XW81</accession>
<dbReference type="InterPro" id="IPR042178">
    <property type="entry name" value="Serpin_sf_1"/>
</dbReference>
<dbReference type="InterPro" id="IPR042185">
    <property type="entry name" value="Serpin_sf_2"/>
</dbReference>
<comment type="caution">
    <text evidence="3">The sequence shown here is derived from an EMBL/GenBank/DDBJ whole genome shotgun (WGS) entry which is preliminary data.</text>
</comment>
<dbReference type="SUPFAM" id="SSF56574">
    <property type="entry name" value="Serpins"/>
    <property type="match status" value="1"/>
</dbReference>
<dbReference type="Gene3D" id="2.30.39.10">
    <property type="entry name" value="Alpha-1-antitrypsin, domain 1"/>
    <property type="match status" value="1"/>
</dbReference>
<evidence type="ECO:0000259" key="2">
    <source>
        <dbReference type="SMART" id="SM00093"/>
    </source>
</evidence>
<dbReference type="GO" id="GO:0005615">
    <property type="term" value="C:extracellular space"/>
    <property type="evidence" value="ECO:0007669"/>
    <property type="project" value="InterPro"/>
</dbReference>
<keyword evidence="4" id="KW-1185">Reference proteome</keyword>
<dbReference type="CDD" id="cd19588">
    <property type="entry name" value="serpin_miropin-like"/>
    <property type="match status" value="1"/>
</dbReference>
<dbReference type="InterPro" id="IPR036186">
    <property type="entry name" value="Serpin_sf"/>
</dbReference>
<sequence length="407" mass="45756">MKKIIVIITLILVLVVSFSGCLNSKEEFASAPVKLDKEVQNKLIKENYQFSYQLFKTISNNDREKNVAISPLSVSTVLTMIYNGANGETKTALAETLGLQGLTLAEVNNYYEKLQAQFSKPNQKVELKFANSIWTDDNLELKEEFMDNMDKYYQGQAFQTDFSKSSAVAEVNNWIAEETQGKIPDMIDSLTGVKMMLINALYFKADWQTQFPKSNTRQELFTTGSGQEKQVAMMGQQNKFNYYQDKNLKLLELPYSNQRLAMYIVLANKEIKFNSWLKDITPQQLQDKMNKLSAEEVKVALPKFKLSYGSKELNGVLTKMGLGILFNGGDLSKIAPQVTLGAIEHKTVLEVNEEGSEAAGATDAKMPTARPPGAIKEFNANHPFLFIIKDKKTANILFMGQIVNPKL</sequence>
<dbReference type="RefSeq" id="WP_204702151.1">
    <property type="nucleotide sequence ID" value="NZ_JAFBDQ010000012.1"/>
</dbReference>
<dbReference type="PANTHER" id="PTHR11461">
    <property type="entry name" value="SERINE PROTEASE INHIBITOR, SERPIN"/>
    <property type="match status" value="1"/>
</dbReference>
<dbReference type="PROSITE" id="PS00284">
    <property type="entry name" value="SERPIN"/>
    <property type="match status" value="1"/>
</dbReference>
<dbReference type="SMART" id="SM00093">
    <property type="entry name" value="SERPIN"/>
    <property type="match status" value="1"/>
</dbReference>
<name>A0A938XW81_9FIRM</name>
<reference evidence="3" key="1">
    <citation type="submission" date="2021-01" db="EMBL/GenBank/DDBJ databases">
        <title>Genomic Encyclopedia of Type Strains, Phase IV (KMG-IV): sequencing the most valuable type-strain genomes for metagenomic binning, comparative biology and taxonomic classification.</title>
        <authorList>
            <person name="Goeker M."/>
        </authorList>
    </citation>
    <scope>NUCLEOTIDE SEQUENCE</scope>
    <source>
        <strain evidence="3">DSM 23230</strain>
    </source>
</reference>
<evidence type="ECO:0000256" key="1">
    <source>
        <dbReference type="RuleBase" id="RU000411"/>
    </source>
</evidence>
<dbReference type="PANTHER" id="PTHR11461:SF211">
    <property type="entry name" value="GH10112P-RELATED"/>
    <property type="match status" value="1"/>
</dbReference>
<gene>
    <name evidence="3" type="ORF">JOC47_002262</name>
</gene>
<dbReference type="InterPro" id="IPR000215">
    <property type="entry name" value="Serpin_fam"/>
</dbReference>
<organism evidence="3 4">
    <name type="scientific">Halanaerobacter jeridensis</name>
    <dbReference type="NCBI Taxonomy" id="706427"/>
    <lineage>
        <taxon>Bacteria</taxon>
        <taxon>Bacillati</taxon>
        <taxon>Bacillota</taxon>
        <taxon>Clostridia</taxon>
        <taxon>Halanaerobiales</taxon>
        <taxon>Halobacteroidaceae</taxon>
        <taxon>Halanaerobacter</taxon>
    </lineage>
</organism>
<dbReference type="Gene3D" id="3.30.497.10">
    <property type="entry name" value="Antithrombin, subunit I, domain 2"/>
    <property type="match status" value="1"/>
</dbReference>
<dbReference type="GO" id="GO:0004867">
    <property type="term" value="F:serine-type endopeptidase inhibitor activity"/>
    <property type="evidence" value="ECO:0007669"/>
    <property type="project" value="InterPro"/>
</dbReference>